<protein>
    <submittedName>
        <fullName evidence="1">D-ala D-alanine ligase</fullName>
    </submittedName>
</protein>
<keyword evidence="1" id="KW-0436">Ligase</keyword>
<dbReference type="Gene3D" id="3.40.50.20">
    <property type="match status" value="1"/>
</dbReference>
<dbReference type="Gene3D" id="3.30.470.20">
    <property type="entry name" value="ATP-grasp fold, B domain"/>
    <property type="match status" value="1"/>
</dbReference>
<gene>
    <name evidence="1" type="ORF">LEA_06327</name>
</gene>
<organism evidence="1">
    <name type="scientific">human gut metagenome</name>
    <dbReference type="NCBI Taxonomy" id="408170"/>
    <lineage>
        <taxon>unclassified sequences</taxon>
        <taxon>metagenomes</taxon>
        <taxon>organismal metagenomes</taxon>
    </lineage>
</organism>
<feature type="non-terminal residue" evidence="1">
    <location>
        <position position="162"/>
    </location>
</feature>
<dbReference type="InterPro" id="IPR013815">
    <property type="entry name" value="ATP_grasp_subdomain_1"/>
</dbReference>
<dbReference type="Gene3D" id="3.30.1490.20">
    <property type="entry name" value="ATP-grasp fold, A domain"/>
    <property type="match status" value="1"/>
</dbReference>
<dbReference type="AlphaFoldDB" id="K1TTT7"/>
<dbReference type="EMBL" id="AJWY01004135">
    <property type="protein sequence ID" value="EKC73243.1"/>
    <property type="molecule type" value="Genomic_DNA"/>
</dbReference>
<dbReference type="GO" id="GO:0005524">
    <property type="term" value="F:ATP binding"/>
    <property type="evidence" value="ECO:0007669"/>
    <property type="project" value="InterPro"/>
</dbReference>
<sequence>MPKISIISDFRESFPTKDTNGKTIFNDHPRKQSIEAVCDSLKNKGYDCSIFGGVPELTAAFANNEPIDKNAIYVNMSDGMTQPYSRVQIPILCDMLGIKYSGSGPFEVALMTNKHYTKLAVQEKGILCPQGMLITENYNHNKINGMNFPVMIKPNTEGLVSW</sequence>
<accession>K1TTT7</accession>
<name>K1TTT7_9ZZZZ</name>
<dbReference type="GO" id="GO:0016874">
    <property type="term" value="F:ligase activity"/>
    <property type="evidence" value="ECO:0007669"/>
    <property type="project" value="UniProtKB-KW"/>
</dbReference>
<comment type="caution">
    <text evidence="1">The sequence shown here is derived from an EMBL/GenBank/DDBJ whole genome shotgun (WGS) entry which is preliminary data.</text>
</comment>
<reference evidence="1" key="1">
    <citation type="journal article" date="2013" name="Environ. Microbiol.">
        <title>Microbiota from the distal guts of lean and obese adolescents exhibit partial functional redundancy besides clear differences in community structure.</title>
        <authorList>
            <person name="Ferrer M."/>
            <person name="Ruiz A."/>
            <person name="Lanza F."/>
            <person name="Haange S.B."/>
            <person name="Oberbach A."/>
            <person name="Till H."/>
            <person name="Bargiela R."/>
            <person name="Campoy C."/>
            <person name="Segura M.T."/>
            <person name="Richter M."/>
            <person name="von Bergen M."/>
            <person name="Seifert J."/>
            <person name="Suarez A."/>
        </authorList>
    </citation>
    <scope>NUCLEOTIDE SEQUENCE</scope>
</reference>
<evidence type="ECO:0000313" key="1">
    <source>
        <dbReference type="EMBL" id="EKC73243.1"/>
    </source>
</evidence>
<proteinExistence type="predicted"/>